<dbReference type="Proteomes" id="UP001054945">
    <property type="component" value="Unassembled WGS sequence"/>
</dbReference>
<dbReference type="AlphaFoldDB" id="A0AAV4UKQ1"/>
<gene>
    <name evidence="1" type="ORF">CEXT_709551</name>
</gene>
<accession>A0AAV4UKQ1</accession>
<name>A0AAV4UKQ1_CAEEX</name>
<comment type="caution">
    <text evidence="1">The sequence shown here is derived from an EMBL/GenBank/DDBJ whole genome shotgun (WGS) entry which is preliminary data.</text>
</comment>
<keyword evidence="2" id="KW-1185">Reference proteome</keyword>
<proteinExistence type="predicted"/>
<evidence type="ECO:0000313" key="1">
    <source>
        <dbReference type="EMBL" id="GIY58420.1"/>
    </source>
</evidence>
<protein>
    <submittedName>
        <fullName evidence="1">Uncharacterized protein</fullName>
    </submittedName>
</protein>
<reference evidence="1 2" key="1">
    <citation type="submission" date="2021-06" db="EMBL/GenBank/DDBJ databases">
        <title>Caerostris extrusa draft genome.</title>
        <authorList>
            <person name="Kono N."/>
            <person name="Arakawa K."/>
        </authorList>
    </citation>
    <scope>NUCLEOTIDE SEQUENCE [LARGE SCALE GENOMIC DNA]</scope>
</reference>
<organism evidence="1 2">
    <name type="scientific">Caerostris extrusa</name>
    <name type="common">Bark spider</name>
    <name type="synonym">Caerostris bankana</name>
    <dbReference type="NCBI Taxonomy" id="172846"/>
    <lineage>
        <taxon>Eukaryota</taxon>
        <taxon>Metazoa</taxon>
        <taxon>Ecdysozoa</taxon>
        <taxon>Arthropoda</taxon>
        <taxon>Chelicerata</taxon>
        <taxon>Arachnida</taxon>
        <taxon>Araneae</taxon>
        <taxon>Araneomorphae</taxon>
        <taxon>Entelegynae</taxon>
        <taxon>Araneoidea</taxon>
        <taxon>Araneidae</taxon>
        <taxon>Caerostris</taxon>
    </lineage>
</organism>
<dbReference type="EMBL" id="BPLR01013056">
    <property type="protein sequence ID" value="GIY58420.1"/>
    <property type="molecule type" value="Genomic_DNA"/>
</dbReference>
<sequence>MNRLIAHARINLEYKIIPPENQRKALSTGFKSKSDQPSCFRIRDPHAPKAIKQAKFAQCYFPKSSRTRNVV</sequence>
<evidence type="ECO:0000313" key="2">
    <source>
        <dbReference type="Proteomes" id="UP001054945"/>
    </source>
</evidence>